<evidence type="ECO:0000256" key="9">
    <source>
        <dbReference type="ARBA" id="ARBA00049893"/>
    </source>
</evidence>
<comment type="catalytic activity">
    <reaction evidence="1">
        <text>inosine + phosphate = alpha-D-ribose 1-phosphate + hypoxanthine</text>
        <dbReference type="Rhea" id="RHEA:27646"/>
        <dbReference type="ChEBI" id="CHEBI:17368"/>
        <dbReference type="ChEBI" id="CHEBI:17596"/>
        <dbReference type="ChEBI" id="CHEBI:43474"/>
        <dbReference type="ChEBI" id="CHEBI:57720"/>
        <dbReference type="EC" id="2.4.2.1"/>
    </reaction>
    <physiologicalReaction direction="left-to-right" evidence="1">
        <dbReference type="Rhea" id="RHEA:27647"/>
    </physiologicalReaction>
</comment>
<evidence type="ECO:0000256" key="5">
    <source>
        <dbReference type="ARBA" id="ARBA00022801"/>
    </source>
</evidence>
<evidence type="ECO:0000256" key="3">
    <source>
        <dbReference type="ARBA" id="ARBA00022679"/>
    </source>
</evidence>
<reference evidence="11" key="1">
    <citation type="submission" date="2022-11" db="EMBL/GenBank/DDBJ databases">
        <title>Hoeflea poritis sp. nov., isolated from scleractinian coral Porites lutea.</title>
        <authorList>
            <person name="Zhang G."/>
            <person name="Wei Q."/>
            <person name="Cai L."/>
        </authorList>
    </citation>
    <scope>NUCLEOTIDE SEQUENCE</scope>
    <source>
        <strain evidence="11">E7-10</strain>
    </source>
</reference>
<organism evidence="11 12">
    <name type="scientific">Hoeflea poritis</name>
    <dbReference type="NCBI Taxonomy" id="2993659"/>
    <lineage>
        <taxon>Bacteria</taxon>
        <taxon>Pseudomonadati</taxon>
        <taxon>Pseudomonadota</taxon>
        <taxon>Alphaproteobacteria</taxon>
        <taxon>Hyphomicrobiales</taxon>
        <taxon>Rhizobiaceae</taxon>
        <taxon>Hoeflea</taxon>
    </lineage>
</organism>
<comment type="catalytic activity">
    <reaction evidence="9">
        <text>S-methyl-5'-thioadenosine + phosphate = 5-(methylsulfanyl)-alpha-D-ribose 1-phosphate + adenine</text>
        <dbReference type="Rhea" id="RHEA:11852"/>
        <dbReference type="ChEBI" id="CHEBI:16708"/>
        <dbReference type="ChEBI" id="CHEBI:17509"/>
        <dbReference type="ChEBI" id="CHEBI:43474"/>
        <dbReference type="ChEBI" id="CHEBI:58533"/>
        <dbReference type="EC" id="2.4.2.28"/>
    </reaction>
    <physiologicalReaction direction="left-to-right" evidence="9">
        <dbReference type="Rhea" id="RHEA:11853"/>
    </physiologicalReaction>
</comment>
<comment type="similarity">
    <text evidence="2 10">Belongs to the purine nucleoside phosphorylase YfiH/LACC1 family.</text>
</comment>
<evidence type="ECO:0000256" key="8">
    <source>
        <dbReference type="ARBA" id="ARBA00048968"/>
    </source>
</evidence>
<dbReference type="NCBIfam" id="TIGR00726">
    <property type="entry name" value="peptidoglycan editing factor PgeF"/>
    <property type="match status" value="1"/>
</dbReference>
<evidence type="ECO:0000256" key="10">
    <source>
        <dbReference type="RuleBase" id="RU361274"/>
    </source>
</evidence>
<keyword evidence="5" id="KW-0378">Hydrolase</keyword>
<evidence type="ECO:0000256" key="7">
    <source>
        <dbReference type="ARBA" id="ARBA00047989"/>
    </source>
</evidence>
<evidence type="ECO:0000313" key="12">
    <source>
        <dbReference type="Proteomes" id="UP001148313"/>
    </source>
</evidence>
<proteinExistence type="inferred from homology"/>
<evidence type="ECO:0000313" key="11">
    <source>
        <dbReference type="EMBL" id="MDA4847320.1"/>
    </source>
</evidence>
<keyword evidence="12" id="KW-1185">Reference proteome</keyword>
<dbReference type="InterPro" id="IPR011324">
    <property type="entry name" value="Cytotoxic_necrot_fac-like_cat"/>
</dbReference>
<dbReference type="SUPFAM" id="SSF64438">
    <property type="entry name" value="CNF1/YfiH-like putative cysteine hydrolases"/>
    <property type="match status" value="1"/>
</dbReference>
<dbReference type="CDD" id="cd16833">
    <property type="entry name" value="YfiH"/>
    <property type="match status" value="1"/>
</dbReference>
<evidence type="ECO:0000256" key="1">
    <source>
        <dbReference type="ARBA" id="ARBA00000553"/>
    </source>
</evidence>
<accession>A0ABT4VT07</accession>
<evidence type="ECO:0000256" key="6">
    <source>
        <dbReference type="ARBA" id="ARBA00022833"/>
    </source>
</evidence>
<keyword evidence="6" id="KW-0862">Zinc</keyword>
<sequence>MLDRERPEPITSPLLDESCAGTAIRHGFFTRHGGVSRGIYEGLNVGLGSNDERAHVVENRTRVCSWFPLPAERLATPHQIHSTDVIVVDEKYEGERPKADAMVTAAPGIIVGVLTADCGPILMADPQAGVVAAAHAGWRGALYGIIGNTVAAMEACGAARERIVASIGPSISGPNYEVGPEFVERFVAEDAQNVVYFTPSERDGHSNFDLQSYILARLAEAGVAAQYSGRCTYADEAMFFSYRRTTHRGEPDYGRQISAISIVDGG</sequence>
<evidence type="ECO:0000256" key="2">
    <source>
        <dbReference type="ARBA" id="ARBA00007353"/>
    </source>
</evidence>
<evidence type="ECO:0000256" key="4">
    <source>
        <dbReference type="ARBA" id="ARBA00022723"/>
    </source>
</evidence>
<dbReference type="PANTHER" id="PTHR30616">
    <property type="entry name" value="UNCHARACTERIZED PROTEIN YFIH"/>
    <property type="match status" value="1"/>
</dbReference>
<comment type="catalytic activity">
    <reaction evidence="8">
        <text>adenosine + phosphate = alpha-D-ribose 1-phosphate + adenine</text>
        <dbReference type="Rhea" id="RHEA:27642"/>
        <dbReference type="ChEBI" id="CHEBI:16335"/>
        <dbReference type="ChEBI" id="CHEBI:16708"/>
        <dbReference type="ChEBI" id="CHEBI:43474"/>
        <dbReference type="ChEBI" id="CHEBI:57720"/>
        <dbReference type="EC" id="2.4.2.1"/>
    </reaction>
    <physiologicalReaction direction="left-to-right" evidence="8">
        <dbReference type="Rhea" id="RHEA:27643"/>
    </physiologicalReaction>
</comment>
<dbReference type="InterPro" id="IPR003730">
    <property type="entry name" value="Cu_polyphenol_OxRdtase"/>
</dbReference>
<comment type="caution">
    <text evidence="11">The sequence shown here is derived from an EMBL/GenBank/DDBJ whole genome shotgun (WGS) entry which is preliminary data.</text>
</comment>
<gene>
    <name evidence="11" type="primary">pgeF</name>
    <name evidence="11" type="ORF">OOZ53_18310</name>
</gene>
<keyword evidence="3" id="KW-0808">Transferase</keyword>
<dbReference type="InterPro" id="IPR038371">
    <property type="entry name" value="Cu_polyphenol_OxRdtase_sf"/>
</dbReference>
<dbReference type="RefSeq" id="WP_271091137.1">
    <property type="nucleotide sequence ID" value="NZ_JAPJZH010000012.1"/>
</dbReference>
<keyword evidence="4" id="KW-0479">Metal-binding</keyword>
<dbReference type="Gene3D" id="3.60.140.10">
    <property type="entry name" value="CNF1/YfiH-like putative cysteine hydrolases"/>
    <property type="match status" value="1"/>
</dbReference>
<comment type="catalytic activity">
    <reaction evidence="7">
        <text>adenosine + H2O + H(+) = inosine + NH4(+)</text>
        <dbReference type="Rhea" id="RHEA:24408"/>
        <dbReference type="ChEBI" id="CHEBI:15377"/>
        <dbReference type="ChEBI" id="CHEBI:15378"/>
        <dbReference type="ChEBI" id="CHEBI:16335"/>
        <dbReference type="ChEBI" id="CHEBI:17596"/>
        <dbReference type="ChEBI" id="CHEBI:28938"/>
        <dbReference type="EC" id="3.5.4.4"/>
    </reaction>
    <physiologicalReaction direction="left-to-right" evidence="7">
        <dbReference type="Rhea" id="RHEA:24409"/>
    </physiologicalReaction>
</comment>
<dbReference type="PANTHER" id="PTHR30616:SF2">
    <property type="entry name" value="PURINE NUCLEOSIDE PHOSPHORYLASE LACC1"/>
    <property type="match status" value="1"/>
</dbReference>
<dbReference type="EMBL" id="JAPJZH010000012">
    <property type="protein sequence ID" value="MDA4847320.1"/>
    <property type="molecule type" value="Genomic_DNA"/>
</dbReference>
<dbReference type="Proteomes" id="UP001148313">
    <property type="component" value="Unassembled WGS sequence"/>
</dbReference>
<protein>
    <recommendedName>
        <fullName evidence="10">Purine nucleoside phosphorylase</fullName>
    </recommendedName>
</protein>
<dbReference type="Pfam" id="PF02578">
    <property type="entry name" value="Cu-oxidase_4"/>
    <property type="match status" value="1"/>
</dbReference>
<name>A0ABT4VT07_9HYPH</name>